<dbReference type="InterPro" id="IPR003593">
    <property type="entry name" value="AAA+_ATPase"/>
</dbReference>
<feature type="domain" description="ABC transporter" evidence="9">
    <location>
        <begin position="1"/>
        <end position="211"/>
    </location>
</feature>
<evidence type="ECO:0000256" key="3">
    <source>
        <dbReference type="ARBA" id="ARBA00022692"/>
    </source>
</evidence>
<keyword evidence="5" id="KW-0067">ATP-binding</keyword>
<evidence type="ECO:0000256" key="4">
    <source>
        <dbReference type="ARBA" id="ARBA00022741"/>
    </source>
</evidence>
<protein>
    <recommendedName>
        <fullName evidence="9">ABC transporter domain-containing protein</fullName>
    </recommendedName>
</protein>
<organism evidence="10">
    <name type="scientific">Coccolithus braarudii</name>
    <dbReference type="NCBI Taxonomy" id="221442"/>
    <lineage>
        <taxon>Eukaryota</taxon>
        <taxon>Haptista</taxon>
        <taxon>Haptophyta</taxon>
        <taxon>Prymnesiophyceae</taxon>
        <taxon>Coccolithales</taxon>
        <taxon>Coccolithaceae</taxon>
        <taxon>Coccolithus</taxon>
    </lineage>
</organism>
<evidence type="ECO:0000256" key="6">
    <source>
        <dbReference type="ARBA" id="ARBA00022989"/>
    </source>
</evidence>
<keyword evidence="7 8" id="KW-0472">Membrane</keyword>
<keyword evidence="6 8" id="KW-1133">Transmembrane helix</keyword>
<reference evidence="10" key="1">
    <citation type="submission" date="2021-01" db="EMBL/GenBank/DDBJ databases">
        <authorList>
            <person name="Corre E."/>
            <person name="Pelletier E."/>
            <person name="Niang G."/>
            <person name="Scheremetjew M."/>
            <person name="Finn R."/>
            <person name="Kale V."/>
            <person name="Holt S."/>
            <person name="Cochrane G."/>
            <person name="Meng A."/>
            <person name="Brown T."/>
            <person name="Cohen L."/>
        </authorList>
    </citation>
    <scope>NUCLEOTIDE SEQUENCE</scope>
    <source>
        <strain evidence="10">PLY182g</strain>
    </source>
</reference>
<evidence type="ECO:0000256" key="8">
    <source>
        <dbReference type="SAM" id="Phobius"/>
    </source>
</evidence>
<dbReference type="GO" id="GO:0016887">
    <property type="term" value="F:ATP hydrolysis activity"/>
    <property type="evidence" value="ECO:0007669"/>
    <property type="project" value="InterPro"/>
</dbReference>
<evidence type="ECO:0000256" key="1">
    <source>
        <dbReference type="ARBA" id="ARBA00004141"/>
    </source>
</evidence>
<dbReference type="GO" id="GO:0005524">
    <property type="term" value="F:ATP binding"/>
    <property type="evidence" value="ECO:0007669"/>
    <property type="project" value="UniProtKB-KW"/>
</dbReference>
<comment type="subcellular location">
    <subcellularLocation>
        <location evidence="1">Membrane</location>
        <topology evidence="1">Multi-pass membrane protein</topology>
    </subcellularLocation>
</comment>
<evidence type="ECO:0000313" key="10">
    <source>
        <dbReference type="EMBL" id="CAD8617531.1"/>
    </source>
</evidence>
<dbReference type="InterPro" id="IPR050352">
    <property type="entry name" value="ABCG_transporters"/>
</dbReference>
<dbReference type="InterPro" id="IPR027417">
    <property type="entry name" value="P-loop_NTPase"/>
</dbReference>
<evidence type="ECO:0000256" key="7">
    <source>
        <dbReference type="ARBA" id="ARBA00023136"/>
    </source>
</evidence>
<dbReference type="SMART" id="SM00382">
    <property type="entry name" value="AAA"/>
    <property type="match status" value="1"/>
</dbReference>
<feature type="transmembrane region" description="Helical" evidence="8">
    <location>
        <begin position="317"/>
        <end position="341"/>
    </location>
</feature>
<dbReference type="PANTHER" id="PTHR48041:SF139">
    <property type="entry name" value="PROTEIN SCARLET"/>
    <property type="match status" value="1"/>
</dbReference>
<feature type="transmembrane region" description="Helical" evidence="8">
    <location>
        <begin position="395"/>
        <end position="422"/>
    </location>
</feature>
<accession>A0A7S0Q580</accession>
<dbReference type="PROSITE" id="PS50893">
    <property type="entry name" value="ABC_TRANSPORTER_2"/>
    <property type="match status" value="1"/>
</dbReference>
<dbReference type="EMBL" id="HBEY01043659">
    <property type="protein sequence ID" value="CAD8617531.1"/>
    <property type="molecule type" value="Transcribed_RNA"/>
</dbReference>
<evidence type="ECO:0000256" key="2">
    <source>
        <dbReference type="ARBA" id="ARBA00022448"/>
    </source>
</evidence>
<dbReference type="InterPro" id="IPR043926">
    <property type="entry name" value="ABCG_dom"/>
</dbReference>
<dbReference type="SUPFAM" id="SSF52540">
    <property type="entry name" value="P-loop containing nucleoside triphosphate hydrolases"/>
    <property type="match status" value="1"/>
</dbReference>
<evidence type="ECO:0000259" key="9">
    <source>
        <dbReference type="PROSITE" id="PS50893"/>
    </source>
</evidence>
<feature type="transmembrane region" description="Helical" evidence="8">
    <location>
        <begin position="428"/>
        <end position="448"/>
    </location>
</feature>
<feature type="transmembrane region" description="Helical" evidence="8">
    <location>
        <begin position="501"/>
        <end position="527"/>
    </location>
</feature>
<dbReference type="PANTHER" id="PTHR48041">
    <property type="entry name" value="ABC TRANSPORTER G FAMILY MEMBER 28"/>
    <property type="match status" value="1"/>
</dbReference>
<dbReference type="GO" id="GO:0140359">
    <property type="term" value="F:ABC-type transporter activity"/>
    <property type="evidence" value="ECO:0007669"/>
    <property type="project" value="InterPro"/>
</dbReference>
<dbReference type="Gene3D" id="3.40.50.300">
    <property type="entry name" value="P-loop containing nucleotide triphosphate hydrolases"/>
    <property type="match status" value="1"/>
</dbReference>
<keyword evidence="3 8" id="KW-0812">Transmembrane</keyword>
<keyword evidence="2" id="KW-0813">Transport</keyword>
<dbReference type="AlphaFoldDB" id="A0A7S0Q580"/>
<name>A0A7S0Q580_9EUKA</name>
<sequence>MGPSGCGKTTLLNALSRRGRVTAGEVRYGESGSLWSKKLKRKVALVEQDDCLFPMLTVREQIRYSAALRLPSLSPKEREDRAQALIETLRLDKCAETAVGDSSVVEKRGVSGGERKRLSIALQLLTLPALLFCDEPTSGLDSSITLSVVEALKDLTRITGVTVVCSIHQPSSQVFALFDKLILLNKGEALYQGPTLEAANRFATLGLPCPATFGHAEWLLEALVLERFGEVELDALRAEHGVAAFAPFARHTGAAAASAPDEKLPWLAQVRVLVSRCWKVAKGSLWSYELATLQLVIGLLEGLLFARIGYAEEDAAIRFRACFIIVVKSMFFPMLNALPVIPTSEVLLRKELAVGAYSLSAWFMPATTIPLLPDFINAAVNFVPMYWIAGVADDAGAFFLSTCAIICTIICFQSIGYVFSIVSGRRSGSVTMVFMSFCFLFSGVFAPLDKIALPWIGYLNPLFYATCFVAQSVFLQGTSYEQDDASKPPKTRDEVLNDANLYTPAGVCAAVLLGVAVLVRLLAFLLLQRKMRRVLLVQTAVHDEVPSAPKHAATVTVQAEPSPKLQPGLAGAVSANVEAV</sequence>
<feature type="transmembrane region" description="Helical" evidence="8">
    <location>
        <begin position="455"/>
        <end position="474"/>
    </location>
</feature>
<gene>
    <name evidence="10" type="ORF">CPEL01642_LOCUS20912</name>
</gene>
<keyword evidence="4" id="KW-0547">Nucleotide-binding</keyword>
<evidence type="ECO:0000256" key="5">
    <source>
        <dbReference type="ARBA" id="ARBA00022840"/>
    </source>
</evidence>
<dbReference type="Pfam" id="PF01061">
    <property type="entry name" value="ABC2_membrane"/>
    <property type="match status" value="1"/>
</dbReference>
<feature type="transmembrane region" description="Helical" evidence="8">
    <location>
        <begin position="285"/>
        <end position="305"/>
    </location>
</feature>
<feature type="transmembrane region" description="Helical" evidence="8">
    <location>
        <begin position="361"/>
        <end position="383"/>
    </location>
</feature>
<dbReference type="Pfam" id="PF19055">
    <property type="entry name" value="ABC2_membrane_7"/>
    <property type="match status" value="1"/>
</dbReference>
<dbReference type="InterPro" id="IPR017871">
    <property type="entry name" value="ABC_transporter-like_CS"/>
</dbReference>
<dbReference type="InterPro" id="IPR003439">
    <property type="entry name" value="ABC_transporter-like_ATP-bd"/>
</dbReference>
<dbReference type="PROSITE" id="PS00211">
    <property type="entry name" value="ABC_TRANSPORTER_1"/>
    <property type="match status" value="1"/>
</dbReference>
<dbReference type="InterPro" id="IPR013525">
    <property type="entry name" value="ABC2_TM"/>
</dbReference>
<proteinExistence type="predicted"/>
<dbReference type="Pfam" id="PF00005">
    <property type="entry name" value="ABC_tran"/>
    <property type="match status" value="1"/>
</dbReference>
<dbReference type="GO" id="GO:0016020">
    <property type="term" value="C:membrane"/>
    <property type="evidence" value="ECO:0007669"/>
    <property type="project" value="UniProtKB-SubCell"/>
</dbReference>